<dbReference type="GO" id="GO:0009099">
    <property type="term" value="P:L-valine biosynthetic process"/>
    <property type="evidence" value="ECO:0007669"/>
    <property type="project" value="TreeGrafter"/>
</dbReference>
<name>A0A3B0Z2L4_9ZZZZ</name>
<dbReference type="InterPro" id="IPR000399">
    <property type="entry name" value="TPP-bd_CS"/>
</dbReference>
<dbReference type="SUPFAM" id="SSF52467">
    <property type="entry name" value="DHS-like NAD/FAD-binding domain"/>
    <property type="match status" value="1"/>
</dbReference>
<dbReference type="GO" id="GO:0003984">
    <property type="term" value="F:acetolactate synthase activity"/>
    <property type="evidence" value="ECO:0007669"/>
    <property type="project" value="TreeGrafter"/>
</dbReference>
<dbReference type="Pfam" id="PF02775">
    <property type="entry name" value="TPP_enzyme_C"/>
    <property type="match status" value="1"/>
</dbReference>
<dbReference type="AlphaFoldDB" id="A0A3B0Z2L4"/>
<dbReference type="GO" id="GO:0030976">
    <property type="term" value="F:thiamine pyrophosphate binding"/>
    <property type="evidence" value="ECO:0007669"/>
    <property type="project" value="InterPro"/>
</dbReference>
<dbReference type="EMBL" id="UOFM01000518">
    <property type="protein sequence ID" value="VAW83200.1"/>
    <property type="molecule type" value="Genomic_DNA"/>
</dbReference>
<organism evidence="5">
    <name type="scientific">hydrothermal vent metagenome</name>
    <dbReference type="NCBI Taxonomy" id="652676"/>
    <lineage>
        <taxon>unclassified sequences</taxon>
        <taxon>metagenomes</taxon>
        <taxon>ecological metagenomes</taxon>
    </lineage>
</organism>
<dbReference type="Gene3D" id="3.40.50.970">
    <property type="match status" value="1"/>
</dbReference>
<dbReference type="NCBIfam" id="NF006187">
    <property type="entry name" value="PRK08322.1"/>
    <property type="match status" value="1"/>
</dbReference>
<dbReference type="InterPro" id="IPR029061">
    <property type="entry name" value="THDP-binding"/>
</dbReference>
<dbReference type="InterPro" id="IPR045229">
    <property type="entry name" value="TPP_enz"/>
</dbReference>
<dbReference type="Pfam" id="PF00205">
    <property type="entry name" value="TPP_enzyme_M"/>
    <property type="match status" value="1"/>
</dbReference>
<keyword evidence="2" id="KW-0786">Thiamine pyrophosphate</keyword>
<protein>
    <submittedName>
        <fullName evidence="5">Thiamine pyrophosphate-requiring enzymes</fullName>
    </submittedName>
</protein>
<dbReference type="GO" id="GO:0050660">
    <property type="term" value="F:flavin adenine dinucleotide binding"/>
    <property type="evidence" value="ECO:0007669"/>
    <property type="project" value="TreeGrafter"/>
</dbReference>
<dbReference type="Gene3D" id="3.40.50.1220">
    <property type="entry name" value="TPP-binding domain"/>
    <property type="match status" value="1"/>
</dbReference>
<dbReference type="GO" id="GO:0000287">
    <property type="term" value="F:magnesium ion binding"/>
    <property type="evidence" value="ECO:0007669"/>
    <property type="project" value="InterPro"/>
</dbReference>
<accession>A0A3B0Z2L4</accession>
<evidence type="ECO:0000256" key="2">
    <source>
        <dbReference type="ARBA" id="ARBA00023052"/>
    </source>
</evidence>
<proteinExistence type="inferred from homology"/>
<dbReference type="PANTHER" id="PTHR18968">
    <property type="entry name" value="THIAMINE PYROPHOSPHATE ENZYMES"/>
    <property type="match status" value="1"/>
</dbReference>
<dbReference type="GO" id="GO:0005948">
    <property type="term" value="C:acetolactate synthase complex"/>
    <property type="evidence" value="ECO:0007669"/>
    <property type="project" value="TreeGrafter"/>
</dbReference>
<evidence type="ECO:0000259" key="3">
    <source>
        <dbReference type="Pfam" id="PF00205"/>
    </source>
</evidence>
<comment type="similarity">
    <text evidence="1">Belongs to the TPP enzyme family.</text>
</comment>
<evidence type="ECO:0000259" key="4">
    <source>
        <dbReference type="Pfam" id="PF02775"/>
    </source>
</evidence>
<dbReference type="InterPro" id="IPR012000">
    <property type="entry name" value="Thiamin_PyroP_enz_cen_dom"/>
</dbReference>
<evidence type="ECO:0000313" key="5">
    <source>
        <dbReference type="EMBL" id="VAW83200.1"/>
    </source>
</evidence>
<dbReference type="PANTHER" id="PTHR18968:SF129">
    <property type="entry name" value="ACETOLACTATE SYNTHASE"/>
    <property type="match status" value="1"/>
</dbReference>
<dbReference type="InterPro" id="IPR029035">
    <property type="entry name" value="DHS-like_NAD/FAD-binding_dom"/>
</dbReference>
<sequence>QSEKTGAAFIEFPEDIAKLPAVSSPLQVNAPFPPEPPQQQVERAATLISKARNPMILAGNGVVRAGAWKHLADFAEQLNIPVANTFMAKGVTPFRNRTTLASAGLQANDYISCGFSRADVIICVGYDLVEYHPYLWHPTRDRTIIHIDRTQAEVDEHYNVTVGVLGDIKHTLMRIATLATPHQGHLMRPLREALIKEMNQHQDDEGFPVKPQKIIWDLRTVLNLDDIVVCDVGAHKMWMARMFRCEEPNTCIISNGFASMGIAVPGAIAAKMVSPDRAVVAVTGDAGFLMNSQEIETALRLDVPIVILIWNDSGYGLIEWKQMHQFQRTSHVHFNNPDFVMYAESFGANGYRVEAPGQLQDILKEALAQPTLSIIDCPVDYSENLKLTEQLGNLICPI</sequence>
<dbReference type="PROSITE" id="PS00187">
    <property type="entry name" value="TPP_ENZYMES"/>
    <property type="match status" value="1"/>
</dbReference>
<dbReference type="InterPro" id="IPR011766">
    <property type="entry name" value="TPP_enzyme_TPP-bd"/>
</dbReference>
<feature type="domain" description="Thiamine pyrophosphate enzyme central" evidence="3">
    <location>
        <begin position="41"/>
        <end position="174"/>
    </location>
</feature>
<feature type="non-terminal residue" evidence="5">
    <location>
        <position position="1"/>
    </location>
</feature>
<evidence type="ECO:0000256" key="1">
    <source>
        <dbReference type="ARBA" id="ARBA00007812"/>
    </source>
</evidence>
<reference evidence="5" key="1">
    <citation type="submission" date="2018-06" db="EMBL/GenBank/DDBJ databases">
        <authorList>
            <person name="Zhirakovskaya E."/>
        </authorList>
    </citation>
    <scope>NUCLEOTIDE SEQUENCE</scope>
</reference>
<feature type="domain" description="Thiamine pyrophosphate enzyme TPP-binding" evidence="4">
    <location>
        <begin position="231"/>
        <end position="377"/>
    </location>
</feature>
<dbReference type="CDD" id="cd02010">
    <property type="entry name" value="TPP_ALS"/>
    <property type="match status" value="1"/>
</dbReference>
<gene>
    <name evidence="5" type="ORF">MNBD_GAMMA14-2712</name>
</gene>
<dbReference type="GO" id="GO:0009097">
    <property type="term" value="P:isoleucine biosynthetic process"/>
    <property type="evidence" value="ECO:0007669"/>
    <property type="project" value="TreeGrafter"/>
</dbReference>
<dbReference type="SUPFAM" id="SSF52518">
    <property type="entry name" value="Thiamin diphosphate-binding fold (THDP-binding)"/>
    <property type="match status" value="1"/>
</dbReference>